<sequence length="141" mass="15580">KLFSNSYLGPMKENDPGNVAIHDMNARVFKAMLHFFYTDSLPKEDGDAVARAQHLLVAADRYDIKRLKLICEDKLRGRVDASTAATTLALAEQHGCRRLKEACLKFMASPGNLKTVMASDGFEHLSRSCPSLLKKLAANIS</sequence>
<dbReference type="Gene3D" id="1.25.40.420">
    <property type="match status" value="1"/>
</dbReference>
<feature type="domain" description="BPM/SPOP BACK" evidence="4">
    <location>
        <begin position="83"/>
        <end position="136"/>
    </location>
</feature>
<reference evidence="5" key="1">
    <citation type="journal article" date="2013" name="Nat. Commun.">
        <title>Whole-genome sequencing of Oryza brachyantha reveals mechanisms underlying Oryza genome evolution.</title>
        <authorList>
            <person name="Chen J."/>
            <person name="Huang Q."/>
            <person name="Gao D."/>
            <person name="Wang J."/>
            <person name="Lang Y."/>
            <person name="Liu T."/>
            <person name="Li B."/>
            <person name="Bai Z."/>
            <person name="Luis Goicoechea J."/>
            <person name="Liang C."/>
            <person name="Chen C."/>
            <person name="Zhang W."/>
            <person name="Sun S."/>
            <person name="Liao Y."/>
            <person name="Zhang X."/>
            <person name="Yang L."/>
            <person name="Song C."/>
            <person name="Wang M."/>
            <person name="Shi J."/>
            <person name="Liu G."/>
            <person name="Liu J."/>
            <person name="Zhou H."/>
            <person name="Zhou W."/>
            <person name="Yu Q."/>
            <person name="An N."/>
            <person name="Chen Y."/>
            <person name="Cai Q."/>
            <person name="Wang B."/>
            <person name="Liu B."/>
            <person name="Min J."/>
            <person name="Huang Y."/>
            <person name="Wu H."/>
            <person name="Li Z."/>
            <person name="Zhang Y."/>
            <person name="Yin Y."/>
            <person name="Song W."/>
            <person name="Jiang J."/>
            <person name="Jackson S.A."/>
            <person name="Wing R.A."/>
            <person name="Wang J."/>
            <person name="Chen M."/>
        </authorList>
    </citation>
    <scope>NUCLEOTIDE SEQUENCE [LARGE SCALE GENOMIC DNA]</scope>
    <source>
        <strain evidence="5">cv. IRGC 101232</strain>
    </source>
</reference>
<dbReference type="InterPro" id="IPR000210">
    <property type="entry name" value="BTB/POZ_dom"/>
</dbReference>
<dbReference type="Gramene" id="OB11G25080.1">
    <property type="protein sequence ID" value="OB11G25080.1"/>
    <property type="gene ID" value="OB11G25080"/>
</dbReference>
<dbReference type="GO" id="GO:0016567">
    <property type="term" value="P:protein ubiquitination"/>
    <property type="evidence" value="ECO:0007669"/>
    <property type="project" value="InterPro"/>
</dbReference>
<feature type="domain" description="BTB" evidence="3">
    <location>
        <begin position="2"/>
        <end position="76"/>
    </location>
</feature>
<protein>
    <submittedName>
        <fullName evidence="5">Uncharacterized protein</fullName>
    </submittedName>
</protein>
<dbReference type="PANTHER" id="PTHR26379">
    <property type="entry name" value="BTB/POZ AND MATH DOMAIN-CONTAINING PROTEIN 1"/>
    <property type="match status" value="1"/>
</dbReference>
<dbReference type="Pfam" id="PF24570">
    <property type="entry name" value="BACK_BPM_SPOP"/>
    <property type="match status" value="1"/>
</dbReference>
<evidence type="ECO:0000256" key="1">
    <source>
        <dbReference type="ARBA" id="ARBA00004906"/>
    </source>
</evidence>
<accession>J3N9M2</accession>
<evidence type="ECO:0000259" key="4">
    <source>
        <dbReference type="Pfam" id="PF24570"/>
    </source>
</evidence>
<comment type="pathway">
    <text evidence="1">Protein modification; protein ubiquitination.</text>
</comment>
<dbReference type="InterPro" id="IPR045005">
    <property type="entry name" value="BPM1-6"/>
</dbReference>
<dbReference type="Gene3D" id="3.30.710.10">
    <property type="entry name" value="Potassium Channel Kv1.1, Chain A"/>
    <property type="match status" value="1"/>
</dbReference>
<dbReference type="EnsemblPlants" id="OB11G25080.1">
    <property type="protein sequence ID" value="OB11G25080.1"/>
    <property type="gene ID" value="OB11G25080"/>
</dbReference>
<dbReference type="eggNOG" id="KOG1987">
    <property type="taxonomic scope" value="Eukaryota"/>
</dbReference>
<dbReference type="STRING" id="4533.J3N9M2"/>
<organism evidence="5">
    <name type="scientific">Oryza brachyantha</name>
    <name type="common">malo sina</name>
    <dbReference type="NCBI Taxonomy" id="4533"/>
    <lineage>
        <taxon>Eukaryota</taxon>
        <taxon>Viridiplantae</taxon>
        <taxon>Streptophyta</taxon>
        <taxon>Embryophyta</taxon>
        <taxon>Tracheophyta</taxon>
        <taxon>Spermatophyta</taxon>
        <taxon>Magnoliopsida</taxon>
        <taxon>Liliopsida</taxon>
        <taxon>Poales</taxon>
        <taxon>Poaceae</taxon>
        <taxon>BOP clade</taxon>
        <taxon>Oryzoideae</taxon>
        <taxon>Oryzeae</taxon>
        <taxon>Oryzinae</taxon>
        <taxon>Oryza</taxon>
    </lineage>
</organism>
<dbReference type="SUPFAM" id="SSF54695">
    <property type="entry name" value="POZ domain"/>
    <property type="match status" value="1"/>
</dbReference>
<name>J3N9M2_ORYBR</name>
<gene>
    <name evidence="5" type="primary">LOC121055687</name>
</gene>
<dbReference type="HOGENOM" id="CLU_004253_9_2_1"/>
<evidence type="ECO:0000256" key="2">
    <source>
        <dbReference type="ARBA" id="ARBA00010846"/>
    </source>
</evidence>
<dbReference type="Proteomes" id="UP000006038">
    <property type="component" value="Chromosome 11"/>
</dbReference>
<reference evidence="5" key="2">
    <citation type="submission" date="2013-04" db="UniProtKB">
        <authorList>
            <consortium name="EnsemblPlants"/>
        </authorList>
    </citation>
    <scope>IDENTIFICATION</scope>
</reference>
<comment type="similarity">
    <text evidence="2">Belongs to the Tdpoz family.</text>
</comment>
<evidence type="ECO:0000313" key="6">
    <source>
        <dbReference type="Proteomes" id="UP000006038"/>
    </source>
</evidence>
<dbReference type="InterPro" id="IPR011333">
    <property type="entry name" value="SKP1/BTB/POZ_sf"/>
</dbReference>
<dbReference type="AlphaFoldDB" id="J3N9M2"/>
<dbReference type="Pfam" id="PF00651">
    <property type="entry name" value="BTB"/>
    <property type="match status" value="1"/>
</dbReference>
<dbReference type="OMA" id="PMKENDP"/>
<dbReference type="PANTHER" id="PTHR26379:SF483">
    <property type="entry name" value="OS11G0619800 PROTEIN"/>
    <property type="match status" value="1"/>
</dbReference>
<proteinExistence type="inferred from homology"/>
<keyword evidence="6" id="KW-1185">Reference proteome</keyword>
<evidence type="ECO:0000313" key="5">
    <source>
        <dbReference type="EnsemblPlants" id="OB11G25080.1"/>
    </source>
</evidence>
<dbReference type="InterPro" id="IPR056423">
    <property type="entry name" value="BACK_BPM_SPOP"/>
</dbReference>
<evidence type="ECO:0000259" key="3">
    <source>
        <dbReference type="Pfam" id="PF00651"/>
    </source>
</evidence>